<protein>
    <submittedName>
        <fullName evidence="2">Uncharacterized protein</fullName>
    </submittedName>
</protein>
<feature type="compositionally biased region" description="Acidic residues" evidence="1">
    <location>
        <begin position="403"/>
        <end position="413"/>
    </location>
</feature>
<dbReference type="AlphaFoldDB" id="A0A8S0VS24"/>
<feature type="region of interest" description="Disordered" evidence="1">
    <location>
        <begin position="275"/>
        <end position="304"/>
    </location>
</feature>
<feature type="compositionally biased region" description="Pro residues" evidence="1">
    <location>
        <begin position="223"/>
        <end position="233"/>
    </location>
</feature>
<organism evidence="2 3">
    <name type="scientific">Cyclocybe aegerita</name>
    <name type="common">Black poplar mushroom</name>
    <name type="synonym">Agrocybe aegerita</name>
    <dbReference type="NCBI Taxonomy" id="1973307"/>
    <lineage>
        <taxon>Eukaryota</taxon>
        <taxon>Fungi</taxon>
        <taxon>Dikarya</taxon>
        <taxon>Basidiomycota</taxon>
        <taxon>Agaricomycotina</taxon>
        <taxon>Agaricomycetes</taxon>
        <taxon>Agaricomycetidae</taxon>
        <taxon>Agaricales</taxon>
        <taxon>Agaricineae</taxon>
        <taxon>Bolbitiaceae</taxon>
        <taxon>Cyclocybe</taxon>
    </lineage>
</organism>
<dbReference type="Proteomes" id="UP000467700">
    <property type="component" value="Unassembled WGS sequence"/>
</dbReference>
<reference evidence="2 3" key="1">
    <citation type="submission" date="2020-01" db="EMBL/GenBank/DDBJ databases">
        <authorList>
            <person name="Gupta K D."/>
        </authorList>
    </citation>
    <scope>NUCLEOTIDE SEQUENCE [LARGE SCALE GENOMIC DNA]</scope>
</reference>
<sequence>MTTIEQPDSQKIKEVLEYCESRFRTALAAFEKHDQRLHAWRTEVLKQELQVALRWIGVATATGCPVTVPSTIRSLASSLYFQTGTPEFDPISDSDPNPVDSHPFAWWMGSERPESGAFLTDINLQTCLNAWNDTHPRPSVEEPTTPMDVDCPKCQYYKGLLRTAEIGQIEGQQRAQGLEATLDKDAIRAEVGSDDDESMRDATSAANELLYEARIDADALSQPPRPPIAPPAPAHRMAEDDPIDTSSSYKAAPFEPAQQHAPLNRWAQRDEEIDGTLDVSSSDEDVPLEPAQRHAPLNRWAQRDEEIDGTLDKHGAKSGGRSGLYIPASSKPAIKMTSVPNPRVVAGQAVPPNQAAQGHHQLVCYMQGQAPQIPQNATVYVFNITVPAAAPPNNPQVAAEGGPPDEDVPEEEEPPKRRGYATSCAQCRYHKPSAKKEEYRLAIIVMKRGKRQVIGAQPSKHGLKEERSP</sequence>
<comment type="caution">
    <text evidence="2">The sequence shown here is derived from an EMBL/GenBank/DDBJ whole genome shotgun (WGS) entry which is preliminary data.</text>
</comment>
<evidence type="ECO:0000313" key="3">
    <source>
        <dbReference type="Proteomes" id="UP000467700"/>
    </source>
</evidence>
<name>A0A8S0VS24_CYCAE</name>
<dbReference type="EMBL" id="CACVBS010000050">
    <property type="protein sequence ID" value="CAA7265619.1"/>
    <property type="molecule type" value="Genomic_DNA"/>
</dbReference>
<accession>A0A8S0VS24</accession>
<feature type="region of interest" description="Disordered" evidence="1">
    <location>
        <begin position="450"/>
        <end position="469"/>
    </location>
</feature>
<keyword evidence="3" id="KW-1185">Reference proteome</keyword>
<feature type="compositionally biased region" description="Acidic residues" evidence="1">
    <location>
        <begin position="275"/>
        <end position="287"/>
    </location>
</feature>
<evidence type="ECO:0000313" key="2">
    <source>
        <dbReference type="EMBL" id="CAA7265619.1"/>
    </source>
</evidence>
<feature type="region of interest" description="Disordered" evidence="1">
    <location>
        <begin position="217"/>
        <end position="249"/>
    </location>
</feature>
<gene>
    <name evidence="2" type="ORF">AAE3_LOCUS7886</name>
</gene>
<proteinExistence type="predicted"/>
<dbReference type="OrthoDB" id="3061359at2759"/>
<feature type="region of interest" description="Disordered" evidence="1">
    <location>
        <begin position="392"/>
        <end position="422"/>
    </location>
</feature>
<evidence type="ECO:0000256" key="1">
    <source>
        <dbReference type="SAM" id="MobiDB-lite"/>
    </source>
</evidence>